<feature type="compositionally biased region" description="Basic and acidic residues" evidence="1">
    <location>
        <begin position="23"/>
        <end position="40"/>
    </location>
</feature>
<feature type="compositionally biased region" description="Polar residues" evidence="1">
    <location>
        <begin position="1136"/>
        <end position="1156"/>
    </location>
</feature>
<evidence type="ECO:0000259" key="3">
    <source>
        <dbReference type="Pfam" id="PF25480"/>
    </source>
</evidence>
<dbReference type="Gene3D" id="3.40.20.10">
    <property type="entry name" value="Severin"/>
    <property type="match status" value="3"/>
</dbReference>
<dbReference type="InterPro" id="IPR029006">
    <property type="entry name" value="ADF-H/Gelsolin-like_dom_sf"/>
</dbReference>
<evidence type="ECO:0000259" key="2">
    <source>
        <dbReference type="Pfam" id="PF13254"/>
    </source>
</evidence>
<dbReference type="GO" id="GO:0051016">
    <property type="term" value="P:barbed-end actin filament capping"/>
    <property type="evidence" value="ECO:0007669"/>
    <property type="project" value="TreeGrafter"/>
</dbReference>
<feature type="compositionally biased region" description="Low complexity" evidence="1">
    <location>
        <begin position="903"/>
        <end position="915"/>
    </location>
</feature>
<feature type="domain" description="DUF4045" evidence="2">
    <location>
        <begin position="10"/>
        <end position="761"/>
    </location>
</feature>
<feature type="compositionally biased region" description="Polar residues" evidence="1">
    <location>
        <begin position="62"/>
        <end position="78"/>
    </location>
</feature>
<keyword evidence="5" id="KW-1185">Reference proteome</keyword>
<dbReference type="Pfam" id="PF25480">
    <property type="entry name" value="DUF7904"/>
    <property type="match status" value="1"/>
</dbReference>
<organism evidence="4 5">
    <name type="scientific">Penicillium atrosanguineum</name>
    <dbReference type="NCBI Taxonomy" id="1132637"/>
    <lineage>
        <taxon>Eukaryota</taxon>
        <taxon>Fungi</taxon>
        <taxon>Dikarya</taxon>
        <taxon>Ascomycota</taxon>
        <taxon>Pezizomycotina</taxon>
        <taxon>Eurotiomycetes</taxon>
        <taxon>Eurotiomycetidae</taxon>
        <taxon>Eurotiales</taxon>
        <taxon>Aspergillaceae</taxon>
        <taxon>Penicillium</taxon>
    </lineage>
</organism>
<feature type="compositionally biased region" description="Low complexity" evidence="1">
    <location>
        <begin position="649"/>
        <end position="665"/>
    </location>
</feature>
<feature type="region of interest" description="Disordered" evidence="1">
    <location>
        <begin position="1074"/>
        <end position="1156"/>
    </location>
</feature>
<dbReference type="GO" id="GO:0051015">
    <property type="term" value="F:actin filament binding"/>
    <property type="evidence" value="ECO:0007669"/>
    <property type="project" value="InterPro"/>
</dbReference>
<accession>A0A9W9UCN7</accession>
<feature type="compositionally biased region" description="Polar residues" evidence="1">
    <location>
        <begin position="810"/>
        <end position="821"/>
    </location>
</feature>
<dbReference type="GO" id="GO:0051014">
    <property type="term" value="P:actin filament severing"/>
    <property type="evidence" value="ECO:0007669"/>
    <property type="project" value="TreeGrafter"/>
</dbReference>
<evidence type="ECO:0008006" key="6">
    <source>
        <dbReference type="Google" id="ProtNLM"/>
    </source>
</evidence>
<dbReference type="GO" id="GO:0005737">
    <property type="term" value="C:cytoplasm"/>
    <property type="evidence" value="ECO:0007669"/>
    <property type="project" value="TreeGrafter"/>
</dbReference>
<feature type="compositionally biased region" description="Low complexity" evidence="1">
    <location>
        <begin position="956"/>
        <end position="969"/>
    </location>
</feature>
<evidence type="ECO:0000256" key="1">
    <source>
        <dbReference type="SAM" id="MobiDB-lite"/>
    </source>
</evidence>
<feature type="compositionally biased region" description="Basic and acidic residues" evidence="1">
    <location>
        <begin position="1092"/>
        <end position="1105"/>
    </location>
</feature>
<feature type="compositionally biased region" description="Basic and acidic residues" evidence="1">
    <location>
        <begin position="637"/>
        <end position="648"/>
    </location>
</feature>
<name>A0A9W9UCN7_9EURO</name>
<dbReference type="EMBL" id="JAPZBO010000001">
    <property type="protein sequence ID" value="KAJ5331727.1"/>
    <property type="molecule type" value="Genomic_DNA"/>
</dbReference>
<dbReference type="SUPFAM" id="SSF55753">
    <property type="entry name" value="Actin depolymerizing proteins"/>
    <property type="match status" value="3"/>
</dbReference>
<evidence type="ECO:0000313" key="4">
    <source>
        <dbReference type="EMBL" id="KAJ5331727.1"/>
    </source>
</evidence>
<proteinExistence type="predicted"/>
<feature type="compositionally biased region" description="Basic and acidic residues" evidence="1">
    <location>
        <begin position="572"/>
        <end position="611"/>
    </location>
</feature>
<dbReference type="Proteomes" id="UP001147746">
    <property type="component" value="Unassembled WGS sequence"/>
</dbReference>
<feature type="compositionally biased region" description="Polar residues" evidence="1">
    <location>
        <begin position="1008"/>
        <end position="1028"/>
    </location>
</feature>
<feature type="compositionally biased region" description="Polar residues" evidence="1">
    <location>
        <begin position="445"/>
        <end position="467"/>
    </location>
</feature>
<sequence>MATTTNPDGSEDVNDFLLRIRELGEQRDKEDQERTKKLEDEILQGRAERQARRAERARSIAGSPSLNPSRLSASSLPQPSIEPPEHLEPTVQTQDPETATAESTYTLESDKRRGSVQDPGMESPRAMPTLQRSRTGTLSWQQRPPSRDSRDFGNRSPGSTSPTRSSHLRNASTASDENSLSRAQITNSLGSKDPSWFRQTPDRGLGSPAFRKPEERRGSQVELGMSRQLPGMSRESTMEPEKTDVAEETPVSPPRTASTIGESSSNRYSSVSSASPPSGIGSPPTLTDAPKLDPTHTESPSEESVPPSPTQRRMSPDRSRSTSPTKGLGGFVQSAMMRRSDSVSKRWSAQLPQGLSRSNSIISNRNSVAAPSLTGSISDLAPVTSASQLNRETSQLPTQRPGSSHSEATVHPSESIDRPKTPTGNASTLRSEGSPSRPVRYGHSRTASTATVDSQSGETSSPFTSRTMDPRRWSPNKASWLESALNRPNPESPRQATPQQPAWARDRQSRGSVDLGRVRNFKEVTPAGLMRTPPPGSHFKKPSLSAAPSVFDTPNASKAKETVADFPFPVMDTEKPSTKLESAEEKPTEEIPEKILEETSGEKVEANHEPVPEPAEEETEHFSPIVPEAEPSQTEAELEKVSTPETTRKLPPLNLSPKPNFSLPSRAPLSPKPKPESPVVDFRANLRKREVVKDSGPEKEPEFKNVFGKLKKTETRNYKAPDELKGNILRGKAALNITGGPKKTERVDEFRHSLVMTKEAMKAGGGSIRRNTIEEKDAPTDMIPEAIVKRHTMTKSSSFKRTSTDEPMSPATNDPGSTPTSLHKLASPARTAVEAVEMEAPRELSPTASEPKAADMNSLPSPITSPSHEESPNDVVETIEPIMDKERKGSTESASSMRGLPSARRAAAAAAARAASPGMPMTGQGKLAGRINPALAGLLSRGPPAAEGPKKEAVVSPSWESDSSSPSAPLNHITKGRARGPKRRLPKGEAAPAVSSAQDTEVGAISSPELSPQTSPEPVIPSETQSESVSRESLVIDTEHAQIESPVAKPLPPVNTTTTTTTFQDVLNSGLQRLRNISPISSSFPKSVSTRSSEESVTRDIESPRPDSPSTRPPVPPKLSSSPSHSSSPVSPAPRNQWSQQSRYASASPSPLRTSFRENQINPLGTLRQSIPAVMVATSSPQEKKLPSPPESSKPLEFSLGKPAEHRLSRKMSAPSLVAQAADAREVIGTFFKTFPSSRDRMDIDPQLMLTSQADAAKIRTLKRQIWEFTGDGKRQEVPVNQEYVLYEGSMYLCVHFFEAQNNNNSEVYLWCGDDVSEAALEDAQLFARKVARENGCKLEPIRQGKEPVRFIQALGGIIITRRGQNSRHTSSSLYMLCGRKHLGQMAFDEVDYSLRNLCSGFPFVISAPFGKLYLWKGKGSGPEETGAARLISMDLGLTGEFEEVDEGQEPECFFDDFAGSNETNPLMTPEYWKLKPKDDHYRTRLLRVDHQLGQPTRFWGMRRPGSGSPVVRPNDCVQEIEPFCFKDLTERDVYVLDTFFEIYVIVGDHASQKSADFASAVVFAHEYGILAASLQDRPFIPKSFVALGGIPERCQSAFRKWDRLSLHAPCVFPLDVAIEAIRSQERGE</sequence>
<dbReference type="GO" id="GO:0008154">
    <property type="term" value="P:actin polymerization or depolymerization"/>
    <property type="evidence" value="ECO:0007669"/>
    <property type="project" value="TreeGrafter"/>
</dbReference>
<reference evidence="4" key="2">
    <citation type="journal article" date="2023" name="IMA Fungus">
        <title>Comparative genomic study of the Penicillium genus elucidates a diverse pangenome and 15 lateral gene transfer events.</title>
        <authorList>
            <person name="Petersen C."/>
            <person name="Sorensen T."/>
            <person name="Nielsen M.R."/>
            <person name="Sondergaard T.E."/>
            <person name="Sorensen J.L."/>
            <person name="Fitzpatrick D.A."/>
            <person name="Frisvad J.C."/>
            <person name="Nielsen K.L."/>
        </authorList>
    </citation>
    <scope>NUCLEOTIDE SEQUENCE</scope>
    <source>
        <strain evidence="4">IBT 21472</strain>
    </source>
</reference>
<feature type="compositionally biased region" description="Low complexity" evidence="1">
    <location>
        <begin position="261"/>
        <end position="284"/>
    </location>
</feature>
<feature type="compositionally biased region" description="Polar residues" evidence="1">
    <location>
        <begin position="345"/>
        <end position="355"/>
    </location>
</feature>
<feature type="compositionally biased region" description="Polar residues" evidence="1">
    <location>
        <begin position="130"/>
        <end position="144"/>
    </location>
</feature>
<feature type="domain" description="DUF7904" evidence="3">
    <location>
        <begin position="1265"/>
        <end position="1363"/>
    </location>
</feature>
<feature type="region of interest" description="Disordered" evidence="1">
    <location>
        <begin position="761"/>
        <end position="1062"/>
    </location>
</feature>
<feature type="compositionally biased region" description="Polar residues" evidence="1">
    <location>
        <begin position="384"/>
        <end position="407"/>
    </location>
</feature>
<dbReference type="SMART" id="SM00262">
    <property type="entry name" value="GEL"/>
    <property type="match status" value="3"/>
</dbReference>
<feature type="region of interest" description="Disordered" evidence="1">
    <location>
        <begin position="1176"/>
        <end position="1198"/>
    </location>
</feature>
<feature type="compositionally biased region" description="Polar residues" evidence="1">
    <location>
        <begin position="90"/>
        <end position="107"/>
    </location>
</feature>
<feature type="compositionally biased region" description="Low complexity" evidence="1">
    <location>
        <begin position="1077"/>
        <end position="1091"/>
    </location>
</feature>
<feature type="compositionally biased region" description="Low complexity" evidence="1">
    <location>
        <begin position="155"/>
        <end position="165"/>
    </location>
</feature>
<dbReference type="Pfam" id="PF13254">
    <property type="entry name" value="DUF4045"/>
    <property type="match status" value="1"/>
</dbReference>
<dbReference type="InterPro" id="IPR057226">
    <property type="entry name" value="DUF7904"/>
</dbReference>
<feature type="compositionally biased region" description="Polar residues" evidence="1">
    <location>
        <begin position="422"/>
        <end position="434"/>
    </location>
</feature>
<gene>
    <name evidence="4" type="ORF">N7476_001510</name>
</gene>
<feature type="compositionally biased region" description="Low complexity" evidence="1">
    <location>
        <begin position="356"/>
        <end position="367"/>
    </location>
</feature>
<dbReference type="InterPro" id="IPR007122">
    <property type="entry name" value="Villin/Gelsolin"/>
</dbReference>
<dbReference type="PANTHER" id="PTHR11977">
    <property type="entry name" value="VILLIN"/>
    <property type="match status" value="1"/>
</dbReference>
<feature type="compositionally biased region" description="Low complexity" evidence="1">
    <location>
        <begin position="1118"/>
        <end position="1134"/>
    </location>
</feature>
<feature type="compositionally biased region" description="Basic residues" evidence="1">
    <location>
        <begin position="974"/>
        <end position="985"/>
    </location>
</feature>
<comment type="caution">
    <text evidence="4">The sequence shown here is derived from an EMBL/GenBank/DDBJ whole genome shotgun (WGS) entry which is preliminary data.</text>
</comment>
<dbReference type="PANTHER" id="PTHR11977:SF133">
    <property type="entry name" value="DUF4045 DOMAIN-CONTAINING PROTEIN"/>
    <property type="match status" value="1"/>
</dbReference>
<feature type="compositionally biased region" description="Polar residues" evidence="1">
    <location>
        <begin position="168"/>
        <end position="190"/>
    </location>
</feature>
<reference evidence="4" key="1">
    <citation type="submission" date="2022-12" db="EMBL/GenBank/DDBJ databases">
        <authorList>
            <person name="Petersen C."/>
        </authorList>
    </citation>
    <scope>NUCLEOTIDE SEQUENCE</scope>
    <source>
        <strain evidence="4">IBT 21472</strain>
    </source>
</reference>
<dbReference type="GO" id="GO:0005546">
    <property type="term" value="F:phosphatidylinositol-4,5-bisphosphate binding"/>
    <property type="evidence" value="ECO:0007669"/>
    <property type="project" value="TreeGrafter"/>
</dbReference>
<dbReference type="GO" id="GO:0015629">
    <property type="term" value="C:actin cytoskeleton"/>
    <property type="evidence" value="ECO:0007669"/>
    <property type="project" value="TreeGrafter"/>
</dbReference>
<evidence type="ECO:0000313" key="5">
    <source>
        <dbReference type="Proteomes" id="UP001147746"/>
    </source>
</evidence>
<feature type="compositionally biased region" description="Basic and acidic residues" evidence="1">
    <location>
        <begin position="46"/>
        <end position="58"/>
    </location>
</feature>
<feature type="region of interest" description="Disordered" evidence="1">
    <location>
        <begin position="23"/>
        <end position="681"/>
    </location>
</feature>
<protein>
    <recommendedName>
        <fullName evidence="6">Gelsolin repeat protein</fullName>
    </recommendedName>
</protein>
<feature type="compositionally biased region" description="Basic and acidic residues" evidence="1">
    <location>
        <begin position="236"/>
        <end position="245"/>
    </location>
</feature>
<dbReference type="InterPro" id="IPR025118">
    <property type="entry name" value="DUF4045"/>
</dbReference>